<comment type="caution">
    <text evidence="1">The sequence shown here is derived from an EMBL/GenBank/DDBJ whole genome shotgun (WGS) entry which is preliminary data.</text>
</comment>
<accession>A0ACC1HK40</accession>
<dbReference type="EMBL" id="JAMZIH010003265">
    <property type="protein sequence ID" value="KAJ1676933.1"/>
    <property type="molecule type" value="Genomic_DNA"/>
</dbReference>
<organism evidence="1 2">
    <name type="scientific">Spiromyces aspiralis</name>
    <dbReference type="NCBI Taxonomy" id="68401"/>
    <lineage>
        <taxon>Eukaryota</taxon>
        <taxon>Fungi</taxon>
        <taxon>Fungi incertae sedis</taxon>
        <taxon>Zoopagomycota</taxon>
        <taxon>Kickxellomycotina</taxon>
        <taxon>Kickxellomycetes</taxon>
        <taxon>Kickxellales</taxon>
        <taxon>Kickxellaceae</taxon>
        <taxon>Spiromyces</taxon>
    </lineage>
</organism>
<protein>
    <submittedName>
        <fullName evidence="1">Mitochondrial intermediate peptidase</fullName>
        <ecNumber evidence="1">3.4.24.59</ecNumber>
    </submittedName>
</protein>
<name>A0ACC1HK40_9FUNG</name>
<reference evidence="1" key="1">
    <citation type="submission" date="2022-06" db="EMBL/GenBank/DDBJ databases">
        <title>Phylogenomic reconstructions and comparative analyses of Kickxellomycotina fungi.</title>
        <authorList>
            <person name="Reynolds N.K."/>
            <person name="Stajich J.E."/>
            <person name="Barry K."/>
            <person name="Grigoriev I.V."/>
            <person name="Crous P."/>
            <person name="Smith M.E."/>
        </authorList>
    </citation>
    <scope>NUCLEOTIDE SEQUENCE</scope>
    <source>
        <strain evidence="1">RSA 2271</strain>
    </source>
</reference>
<dbReference type="Proteomes" id="UP001145114">
    <property type="component" value="Unassembled WGS sequence"/>
</dbReference>
<keyword evidence="1" id="KW-0378">Hydrolase</keyword>
<keyword evidence="2" id="KW-1185">Reference proteome</keyword>
<evidence type="ECO:0000313" key="1">
    <source>
        <dbReference type="EMBL" id="KAJ1676933.1"/>
    </source>
</evidence>
<proteinExistence type="predicted"/>
<gene>
    <name evidence="1" type="primary">OCT1_2</name>
    <name evidence="1" type="ORF">EV182_007217</name>
</gene>
<dbReference type="EC" id="3.4.24.59" evidence="1"/>
<sequence length="148" mass="16548">MLSMPHSTAAACTGRDHGDLHLFFDDPGLARHPPAPQGEPTGLFLDPRFRSPPAFRQAADSAVRRAQQLVGAIEAAEAKQELRMVVKYFDQLSDTLCQVMDVAELVRQSHPDCEWKATAEEIYSSMLEYMNGLNTHVGLYKVRYSARQ</sequence>
<evidence type="ECO:0000313" key="2">
    <source>
        <dbReference type="Proteomes" id="UP001145114"/>
    </source>
</evidence>